<protein>
    <submittedName>
        <fullName evidence="1">Uncharacterized protein</fullName>
    </submittedName>
</protein>
<reference evidence="1" key="1">
    <citation type="submission" date="2014-05" db="EMBL/GenBank/DDBJ databases">
        <authorList>
            <person name="Chronopoulou M."/>
        </authorList>
    </citation>
    <scope>NUCLEOTIDE SEQUENCE</scope>
    <source>
        <tissue evidence="1">Whole organism</tissue>
    </source>
</reference>
<evidence type="ECO:0000313" key="1">
    <source>
        <dbReference type="EMBL" id="CDW20682.1"/>
    </source>
</evidence>
<dbReference type="AlphaFoldDB" id="A0A0K2T516"/>
<accession>A0A0K2T516</accession>
<name>A0A0K2T516_LEPSM</name>
<proteinExistence type="predicted"/>
<organism evidence="1">
    <name type="scientific">Lepeophtheirus salmonis</name>
    <name type="common">Salmon louse</name>
    <name type="synonym">Caligus salmonis</name>
    <dbReference type="NCBI Taxonomy" id="72036"/>
    <lineage>
        <taxon>Eukaryota</taxon>
        <taxon>Metazoa</taxon>
        <taxon>Ecdysozoa</taxon>
        <taxon>Arthropoda</taxon>
        <taxon>Crustacea</taxon>
        <taxon>Multicrustacea</taxon>
        <taxon>Hexanauplia</taxon>
        <taxon>Copepoda</taxon>
        <taxon>Siphonostomatoida</taxon>
        <taxon>Caligidae</taxon>
        <taxon>Lepeophtheirus</taxon>
    </lineage>
</organism>
<dbReference type="EMBL" id="HACA01003321">
    <property type="protein sequence ID" value="CDW20682.1"/>
    <property type="molecule type" value="Transcribed_RNA"/>
</dbReference>
<sequence>MLFSYRSMGKCEESFSPHFTLSASALPASQLHSQVRGRGQILISLMSLSLEFYKRNYEAIYRMSSSIRFVAKEMKNLWP</sequence>